<evidence type="ECO:0008006" key="3">
    <source>
        <dbReference type="Google" id="ProtNLM"/>
    </source>
</evidence>
<protein>
    <recommendedName>
        <fullName evidence="3">Type 4 fimbrial biogenesis protein PilX N-terminal domain-containing protein</fullName>
    </recommendedName>
</protein>
<organism evidence="2">
    <name type="scientific">Aggregicoccus edonensis</name>
    <dbReference type="NCBI Taxonomy" id="1450165"/>
    <lineage>
        <taxon>Bacteria</taxon>
        <taxon>Pseudomonadati</taxon>
        <taxon>Myxococcota</taxon>
        <taxon>Myxococcia</taxon>
        <taxon>Myxococcales</taxon>
        <taxon>Cystobacterineae</taxon>
        <taxon>Myxococcaceae</taxon>
        <taxon>Aggregicoccus</taxon>
    </lineage>
</organism>
<proteinExistence type="predicted"/>
<dbReference type="AlphaFoldDB" id="A0A3S7UVC3"/>
<keyword evidence="1" id="KW-0812">Transmembrane</keyword>
<sequence>MRPPSPHSPRGMALLMAMLVIVLITLLVAGAISFTGTERAAAQLQTSEDAMSACTQAARNLFIARLRVLLGNAERIKFDQLLNDDGRRVYSGHYDKVDVLSATWVNPNSMGQSRSGAIDMSNKVGTAALVAGYYRVTAVCEERANGPKREVEFVVRVGL</sequence>
<name>A0A3S7UVC3_9BACT</name>
<reference evidence="2" key="1">
    <citation type="journal article" date="2018" name="J. Ind. Microbiol. Biotechnol.">
        <title>Genome mining reveals uncommon alkylpyrones as type III PKS products from myxobacteria.</title>
        <authorList>
            <person name="Hug J.J."/>
            <person name="Panter F."/>
            <person name="Krug D."/>
            <person name="Muller R."/>
        </authorList>
    </citation>
    <scope>NUCLEOTIDE SEQUENCE</scope>
    <source>
        <strain evidence="2">MCy10622</strain>
    </source>
</reference>
<accession>A0A3S7UVC3</accession>
<feature type="transmembrane region" description="Helical" evidence="1">
    <location>
        <begin position="12"/>
        <end position="34"/>
    </location>
</feature>
<dbReference type="EMBL" id="MH908881">
    <property type="protein sequence ID" value="AYM52687.1"/>
    <property type="molecule type" value="Genomic_DNA"/>
</dbReference>
<keyword evidence="1" id="KW-1133">Transmembrane helix</keyword>
<keyword evidence="1" id="KW-0472">Membrane</keyword>
<evidence type="ECO:0000313" key="2">
    <source>
        <dbReference type="EMBL" id="AYM52687.1"/>
    </source>
</evidence>
<evidence type="ECO:0000256" key="1">
    <source>
        <dbReference type="SAM" id="Phobius"/>
    </source>
</evidence>